<dbReference type="RefSeq" id="WP_245913884.1">
    <property type="nucleotide sequence ID" value="NZ_FOMX01000014.1"/>
</dbReference>
<evidence type="ECO:0000313" key="8">
    <source>
        <dbReference type="Proteomes" id="UP000199400"/>
    </source>
</evidence>
<dbReference type="STRING" id="54.SAMN02745121_04517"/>
<organism evidence="7 8">
    <name type="scientific">Nannocystis exedens</name>
    <dbReference type="NCBI Taxonomy" id="54"/>
    <lineage>
        <taxon>Bacteria</taxon>
        <taxon>Pseudomonadati</taxon>
        <taxon>Myxococcota</taxon>
        <taxon>Polyangia</taxon>
        <taxon>Nannocystales</taxon>
        <taxon>Nannocystaceae</taxon>
        <taxon>Nannocystis</taxon>
    </lineage>
</organism>
<dbReference type="PRINTS" id="PR00153">
    <property type="entry name" value="CSAPPISMRASE"/>
</dbReference>
<evidence type="ECO:0000256" key="5">
    <source>
        <dbReference type="SAM" id="MobiDB-lite"/>
    </source>
</evidence>
<comment type="function">
    <text evidence="4">PPIases accelerate the folding of proteins. It catalyzes the cis-trans isomerization of proline imidic peptide bonds in oligopeptides.</text>
</comment>
<dbReference type="InterPro" id="IPR029000">
    <property type="entry name" value="Cyclophilin-like_dom_sf"/>
</dbReference>
<dbReference type="InterPro" id="IPR002130">
    <property type="entry name" value="Cyclophilin-type_PPIase_dom"/>
</dbReference>
<accession>A0A1I2B1U3</accession>
<dbReference type="SUPFAM" id="SSF50891">
    <property type="entry name" value="Cyclophilin-like"/>
    <property type="match status" value="1"/>
</dbReference>
<dbReference type="PROSITE" id="PS50072">
    <property type="entry name" value="CSA_PPIASE_2"/>
    <property type="match status" value="1"/>
</dbReference>
<keyword evidence="8" id="KW-1185">Reference proteome</keyword>
<dbReference type="GO" id="GO:0003755">
    <property type="term" value="F:peptidyl-prolyl cis-trans isomerase activity"/>
    <property type="evidence" value="ECO:0007669"/>
    <property type="project" value="UniProtKB-UniRule"/>
</dbReference>
<dbReference type="PANTHER" id="PTHR45625:SF4">
    <property type="entry name" value="PEPTIDYLPROLYL ISOMERASE DOMAIN AND WD REPEAT-CONTAINING PROTEIN 1"/>
    <property type="match status" value="1"/>
</dbReference>
<dbReference type="AlphaFoldDB" id="A0A1I2B1U3"/>
<keyword evidence="2 4" id="KW-0697">Rotamase</keyword>
<dbReference type="EC" id="5.2.1.8" evidence="4"/>
<proteinExistence type="inferred from homology"/>
<comment type="catalytic activity">
    <reaction evidence="4">
        <text>[protein]-peptidylproline (omega=180) = [protein]-peptidylproline (omega=0)</text>
        <dbReference type="Rhea" id="RHEA:16237"/>
        <dbReference type="Rhea" id="RHEA-COMP:10747"/>
        <dbReference type="Rhea" id="RHEA-COMP:10748"/>
        <dbReference type="ChEBI" id="CHEBI:83833"/>
        <dbReference type="ChEBI" id="CHEBI:83834"/>
        <dbReference type="EC" id="5.2.1.8"/>
    </reaction>
</comment>
<gene>
    <name evidence="7" type="ORF">SAMN02745121_04517</name>
</gene>
<evidence type="ECO:0000256" key="1">
    <source>
        <dbReference type="ARBA" id="ARBA00007365"/>
    </source>
</evidence>
<dbReference type="InterPro" id="IPR044666">
    <property type="entry name" value="Cyclophilin_A-like"/>
</dbReference>
<evidence type="ECO:0000313" key="7">
    <source>
        <dbReference type="EMBL" id="SFE50134.1"/>
    </source>
</evidence>
<evidence type="ECO:0000256" key="4">
    <source>
        <dbReference type="RuleBase" id="RU363019"/>
    </source>
</evidence>
<dbReference type="PANTHER" id="PTHR45625">
    <property type="entry name" value="PEPTIDYL-PROLYL CIS-TRANS ISOMERASE-RELATED"/>
    <property type="match status" value="1"/>
</dbReference>
<dbReference type="PROSITE" id="PS00170">
    <property type="entry name" value="CSA_PPIASE_1"/>
    <property type="match status" value="1"/>
</dbReference>
<evidence type="ECO:0000256" key="2">
    <source>
        <dbReference type="ARBA" id="ARBA00023110"/>
    </source>
</evidence>
<name>A0A1I2B1U3_9BACT</name>
<feature type="region of interest" description="Disordered" evidence="5">
    <location>
        <begin position="26"/>
        <end position="83"/>
    </location>
</feature>
<reference evidence="8" key="1">
    <citation type="submission" date="2016-10" db="EMBL/GenBank/DDBJ databases">
        <authorList>
            <person name="Varghese N."/>
            <person name="Submissions S."/>
        </authorList>
    </citation>
    <scope>NUCLEOTIDE SEQUENCE [LARGE SCALE GENOMIC DNA]</scope>
    <source>
        <strain evidence="8">ATCC 25963</strain>
    </source>
</reference>
<feature type="domain" description="PPIase cyclophilin-type" evidence="6">
    <location>
        <begin position="129"/>
        <end position="285"/>
    </location>
</feature>
<dbReference type="EMBL" id="FOMX01000014">
    <property type="protein sequence ID" value="SFE50134.1"/>
    <property type="molecule type" value="Genomic_DNA"/>
</dbReference>
<evidence type="ECO:0000259" key="6">
    <source>
        <dbReference type="PROSITE" id="PS50072"/>
    </source>
</evidence>
<evidence type="ECO:0000256" key="3">
    <source>
        <dbReference type="ARBA" id="ARBA00023235"/>
    </source>
</evidence>
<dbReference type="Pfam" id="PF00160">
    <property type="entry name" value="Pro_isomerase"/>
    <property type="match status" value="1"/>
</dbReference>
<feature type="compositionally biased region" description="Basic and acidic residues" evidence="5">
    <location>
        <begin position="38"/>
        <end position="66"/>
    </location>
</feature>
<dbReference type="Proteomes" id="UP000199400">
    <property type="component" value="Unassembled WGS sequence"/>
</dbReference>
<comment type="similarity">
    <text evidence="1 4">Belongs to the cyclophilin-type PPIase family.</text>
</comment>
<dbReference type="Gene3D" id="2.40.100.10">
    <property type="entry name" value="Cyclophilin-like"/>
    <property type="match status" value="1"/>
</dbReference>
<keyword evidence="3 4" id="KW-0413">Isomerase</keyword>
<dbReference type="InterPro" id="IPR020892">
    <property type="entry name" value="Cyclophilin-type_PPIase_CS"/>
</dbReference>
<sequence>MPEISHVRILSFSCALVLGACAPDAGKTDASKAAPTKTEAKTPDAKAPEVKAPEAKAPETKQETKTEPQPAASKFKKGQMARPGLSPAEVLEYNKAQGDPMGEITLEQALAGDEALADKSKGKLFATLDTTMGPIRCELFEEQTPKTVANFVGLARGVRPYYVKKEDTWKTGNFYDGTLFHRVIPNFMLQGGDPLGTGTGGPGFLIVDEFDKSLRHNGPGILSMANRGPNTGSSQFFVTVAATPHLDDKHAVFGKCDTKTAIAISKVKTRADRPLDDVKINKVTFERAKK</sequence>
<protein>
    <recommendedName>
        <fullName evidence="4">Peptidyl-prolyl cis-trans isomerase</fullName>
        <shortName evidence="4">PPIase</shortName>
        <ecNumber evidence="4">5.2.1.8</ecNumber>
    </recommendedName>
</protein>
<dbReference type="GO" id="GO:0006457">
    <property type="term" value="P:protein folding"/>
    <property type="evidence" value="ECO:0007669"/>
    <property type="project" value="InterPro"/>
</dbReference>
<dbReference type="CDD" id="cd00317">
    <property type="entry name" value="cyclophilin"/>
    <property type="match status" value="1"/>
</dbReference>